<dbReference type="Gene3D" id="3.10.129.10">
    <property type="entry name" value="Hotdog Thioesterase"/>
    <property type="match status" value="1"/>
</dbReference>
<organism evidence="2 3">
    <name type="scientific">Primorskyibacter flagellatus</name>
    <dbReference type="NCBI Taxonomy" id="1387277"/>
    <lineage>
        <taxon>Bacteria</taxon>
        <taxon>Pseudomonadati</taxon>
        <taxon>Pseudomonadota</taxon>
        <taxon>Alphaproteobacteria</taxon>
        <taxon>Rhodobacterales</taxon>
        <taxon>Roseobacteraceae</taxon>
        <taxon>Primorskyibacter</taxon>
    </lineage>
</organism>
<evidence type="ECO:0000313" key="3">
    <source>
        <dbReference type="Proteomes" id="UP000612855"/>
    </source>
</evidence>
<reference evidence="3" key="1">
    <citation type="journal article" date="2019" name="Int. J. Syst. Evol. Microbiol.">
        <title>The Global Catalogue of Microorganisms (GCM) 10K type strain sequencing project: providing services to taxonomists for standard genome sequencing and annotation.</title>
        <authorList>
            <consortium name="The Broad Institute Genomics Platform"/>
            <consortium name="The Broad Institute Genome Sequencing Center for Infectious Disease"/>
            <person name="Wu L."/>
            <person name="Ma J."/>
        </authorList>
    </citation>
    <scope>NUCLEOTIDE SEQUENCE [LARGE SCALE GENOMIC DNA]</scope>
    <source>
        <strain evidence="3">CGMCC 1.12664</strain>
    </source>
</reference>
<protein>
    <recommendedName>
        <fullName evidence="1">MaoC-like domain-containing protein</fullName>
    </recommendedName>
</protein>
<dbReference type="InterPro" id="IPR029069">
    <property type="entry name" value="HotDog_dom_sf"/>
</dbReference>
<dbReference type="InterPro" id="IPR002539">
    <property type="entry name" value="MaoC-like_dom"/>
</dbReference>
<name>A0A917ADU3_9RHOB</name>
<accession>A0A917ADU3</accession>
<proteinExistence type="predicted"/>
<evidence type="ECO:0000259" key="1">
    <source>
        <dbReference type="Pfam" id="PF01575"/>
    </source>
</evidence>
<dbReference type="RefSeq" id="WP_188479117.1">
    <property type="nucleotide sequence ID" value="NZ_BMFJ01000002.1"/>
</dbReference>
<dbReference type="Proteomes" id="UP000612855">
    <property type="component" value="Unassembled WGS sequence"/>
</dbReference>
<dbReference type="GO" id="GO:0019171">
    <property type="term" value="F:(3R)-hydroxyacyl-[acyl-carrier-protein] dehydratase activity"/>
    <property type="evidence" value="ECO:0007669"/>
    <property type="project" value="TreeGrafter"/>
</dbReference>
<dbReference type="Pfam" id="PF01575">
    <property type="entry name" value="MaoC_dehydratas"/>
    <property type="match status" value="1"/>
</dbReference>
<keyword evidence="3" id="KW-1185">Reference proteome</keyword>
<dbReference type="InterPro" id="IPR050965">
    <property type="entry name" value="UPF0336/Enoyl-CoA_hydratase"/>
</dbReference>
<evidence type="ECO:0000313" key="2">
    <source>
        <dbReference type="EMBL" id="GGE44828.1"/>
    </source>
</evidence>
<dbReference type="EMBL" id="BMFJ01000002">
    <property type="protein sequence ID" value="GGE44828.1"/>
    <property type="molecule type" value="Genomic_DNA"/>
</dbReference>
<comment type="caution">
    <text evidence="2">The sequence shown here is derived from an EMBL/GenBank/DDBJ whole genome shotgun (WGS) entry which is preliminary data.</text>
</comment>
<dbReference type="PANTHER" id="PTHR43437">
    <property type="entry name" value="HYDROXYACYL-THIOESTER DEHYDRATASE TYPE 2, MITOCHONDRIAL-RELATED"/>
    <property type="match status" value="1"/>
</dbReference>
<sequence>MSFPDTIPPLSIRPGPETAEAYAALTQDWNPIHLDADFAAATPFGKPIAHGTMALNLLVEAVARAGFRIAELDIRFTAPTFVGQALTASARRREGAEYAVEVYADGETAVLTGTATLDMRGTGPDTAT</sequence>
<dbReference type="PANTHER" id="PTHR43437:SF3">
    <property type="entry name" value="HYDROXYACYL-THIOESTER DEHYDRATASE TYPE 2, MITOCHONDRIAL"/>
    <property type="match status" value="1"/>
</dbReference>
<dbReference type="GO" id="GO:0006633">
    <property type="term" value="P:fatty acid biosynthetic process"/>
    <property type="evidence" value="ECO:0007669"/>
    <property type="project" value="TreeGrafter"/>
</dbReference>
<dbReference type="SUPFAM" id="SSF54637">
    <property type="entry name" value="Thioesterase/thiol ester dehydrase-isomerase"/>
    <property type="match status" value="1"/>
</dbReference>
<gene>
    <name evidence="2" type="ORF">GCM10011360_35130</name>
</gene>
<dbReference type="CDD" id="cd03441">
    <property type="entry name" value="R_hydratase_like"/>
    <property type="match status" value="1"/>
</dbReference>
<dbReference type="AlphaFoldDB" id="A0A917ADU3"/>
<feature type="domain" description="MaoC-like" evidence="1">
    <location>
        <begin position="6"/>
        <end position="98"/>
    </location>
</feature>